<organism evidence="1 2">
    <name type="scientific">Aquibacillus halophilus</name>
    <dbReference type="NCBI Taxonomy" id="930132"/>
    <lineage>
        <taxon>Bacteria</taxon>
        <taxon>Bacillati</taxon>
        <taxon>Bacillota</taxon>
        <taxon>Bacilli</taxon>
        <taxon>Bacillales</taxon>
        <taxon>Bacillaceae</taxon>
        <taxon>Aquibacillus</taxon>
    </lineage>
</organism>
<keyword evidence="2" id="KW-1185">Reference proteome</keyword>
<keyword evidence="1" id="KW-0946">Virion</keyword>
<sequence length="91" mass="10417">MKDDRFYALELLLAAKHIVKDASSVITETSTPLVREALLKQLNEMVHLHAKTFHYAHDKGIFPSYKRDLLIQMDIHQGFKAVHSSIDTTQV</sequence>
<evidence type="ECO:0000313" key="1">
    <source>
        <dbReference type="EMBL" id="MRH44446.1"/>
    </source>
</evidence>
<evidence type="ECO:0000313" key="2">
    <source>
        <dbReference type="Proteomes" id="UP000799092"/>
    </source>
</evidence>
<comment type="caution">
    <text evidence="1">The sequence shown here is derived from an EMBL/GenBank/DDBJ whole genome shotgun (WGS) entry which is preliminary data.</text>
</comment>
<dbReference type="PANTHER" id="PTHR39183:SF1">
    <property type="entry name" value="SPORE COAT PROTEIN F-LIKE PROTEIN YHCQ"/>
    <property type="match status" value="1"/>
</dbReference>
<gene>
    <name evidence="1" type="ORF">GH741_17520</name>
</gene>
<dbReference type="AlphaFoldDB" id="A0A6A8DJ06"/>
<reference evidence="1" key="1">
    <citation type="submission" date="2019-11" db="EMBL/GenBank/DDBJ databases">
        <authorList>
            <person name="Li J."/>
        </authorList>
    </citation>
    <scope>NUCLEOTIDE SEQUENCE</scope>
    <source>
        <strain evidence="1">B6B</strain>
    </source>
</reference>
<dbReference type="Proteomes" id="UP000799092">
    <property type="component" value="Unassembled WGS sequence"/>
</dbReference>
<keyword evidence="1" id="KW-0167">Capsid protein</keyword>
<dbReference type="OrthoDB" id="2703958at2"/>
<name>A0A6A8DJ06_9BACI</name>
<dbReference type="InterPro" id="IPR012851">
    <property type="entry name" value="Spore_coat_CotF-like"/>
</dbReference>
<dbReference type="EMBL" id="WJNG01000016">
    <property type="protein sequence ID" value="MRH44446.1"/>
    <property type="molecule type" value="Genomic_DNA"/>
</dbReference>
<protein>
    <submittedName>
        <fullName evidence="1">Spore coat protein CotH</fullName>
    </submittedName>
</protein>
<proteinExistence type="predicted"/>
<dbReference type="Pfam" id="PF07875">
    <property type="entry name" value="Coat_F"/>
    <property type="match status" value="1"/>
</dbReference>
<accession>A0A6A8DJ06</accession>
<dbReference type="PANTHER" id="PTHR39183">
    <property type="entry name" value="SPORE COAT PROTEIN F-LIKE PROTEIN YHCQ"/>
    <property type="match status" value="1"/>
</dbReference>
<dbReference type="RefSeq" id="WP_153738062.1">
    <property type="nucleotide sequence ID" value="NZ_WJNG01000016.1"/>
</dbReference>